<dbReference type="GO" id="GO:0034703">
    <property type="term" value="C:cation channel complex"/>
    <property type="evidence" value="ECO:0007669"/>
    <property type="project" value="TreeGrafter"/>
</dbReference>
<dbReference type="GO" id="GO:0015279">
    <property type="term" value="F:store-operated calcium channel activity"/>
    <property type="evidence" value="ECO:0007669"/>
    <property type="project" value="TreeGrafter"/>
</dbReference>
<feature type="transmembrane region" description="Helical" evidence="4">
    <location>
        <begin position="93"/>
        <end position="112"/>
    </location>
</feature>
<dbReference type="GO" id="GO:0007338">
    <property type="term" value="P:single fertilization"/>
    <property type="evidence" value="ECO:0007669"/>
    <property type="project" value="TreeGrafter"/>
</dbReference>
<dbReference type="GO" id="GO:0070679">
    <property type="term" value="F:inositol 1,4,5 trisphosphate binding"/>
    <property type="evidence" value="ECO:0007669"/>
    <property type="project" value="TreeGrafter"/>
</dbReference>
<name>A0A3P7N2C7_CYLGO</name>
<organism evidence="5 6">
    <name type="scientific">Cylicostephanus goldi</name>
    <name type="common">Nematode worm</name>
    <dbReference type="NCBI Taxonomy" id="71465"/>
    <lineage>
        <taxon>Eukaryota</taxon>
        <taxon>Metazoa</taxon>
        <taxon>Ecdysozoa</taxon>
        <taxon>Nematoda</taxon>
        <taxon>Chromadorea</taxon>
        <taxon>Rhabditida</taxon>
        <taxon>Rhabditina</taxon>
        <taxon>Rhabditomorpha</taxon>
        <taxon>Strongyloidea</taxon>
        <taxon>Strongylidae</taxon>
        <taxon>Cylicostephanus</taxon>
    </lineage>
</organism>
<dbReference type="PANTHER" id="PTHR10117:SF50">
    <property type="entry name" value="ANK_REP_REGION DOMAIN-CONTAINING PROTEIN"/>
    <property type="match status" value="1"/>
</dbReference>
<feature type="transmembrane region" description="Helical" evidence="4">
    <location>
        <begin position="21"/>
        <end position="46"/>
    </location>
</feature>
<dbReference type="EMBL" id="UYRV01117520">
    <property type="protein sequence ID" value="VDN30693.1"/>
    <property type="molecule type" value="Genomic_DNA"/>
</dbReference>
<evidence type="ECO:0000256" key="3">
    <source>
        <dbReference type="ARBA" id="ARBA00023303"/>
    </source>
</evidence>
<keyword evidence="4" id="KW-0472">Membrane</keyword>
<keyword evidence="2" id="KW-0406">Ion transport</keyword>
<evidence type="ECO:0000256" key="4">
    <source>
        <dbReference type="SAM" id="Phobius"/>
    </source>
</evidence>
<sequence length="215" mass="24942">MFAERYIQFCRQGFANHFIFWWRWFDCVLIGIFCLALHLWLTGVLMPMESDLQELNRIHWPAWDYFVIYDIYICTGCILGIWRIFYFFQLIKGIGGSVISVGCCIGAIYNYLVVMGVIVISFAVGINMIVQPYLHSVVYKPDNTKMSMGDEFRSIFQTTRRLYWAIYGFLDPSAYTVINGNAGPELTPVEHYVTAFATEVNHHLDVVVNHFNAQE</sequence>
<dbReference type="InterPro" id="IPR002153">
    <property type="entry name" value="TRPC_channel"/>
</dbReference>
<dbReference type="AlphaFoldDB" id="A0A3P7N2C7"/>
<dbReference type="Proteomes" id="UP000271889">
    <property type="component" value="Unassembled WGS sequence"/>
</dbReference>
<accession>A0A3P7N2C7</accession>
<dbReference type="GO" id="GO:0005886">
    <property type="term" value="C:plasma membrane"/>
    <property type="evidence" value="ECO:0007669"/>
    <property type="project" value="TreeGrafter"/>
</dbReference>
<dbReference type="PANTHER" id="PTHR10117">
    <property type="entry name" value="TRANSIENT RECEPTOR POTENTIAL CHANNEL"/>
    <property type="match status" value="1"/>
</dbReference>
<feature type="transmembrane region" description="Helical" evidence="4">
    <location>
        <begin position="66"/>
        <end position="86"/>
    </location>
</feature>
<feature type="transmembrane region" description="Helical" evidence="4">
    <location>
        <begin position="118"/>
        <end position="139"/>
    </location>
</feature>
<evidence type="ECO:0000256" key="2">
    <source>
        <dbReference type="ARBA" id="ARBA00023065"/>
    </source>
</evidence>
<reference evidence="5 6" key="1">
    <citation type="submission" date="2018-11" db="EMBL/GenBank/DDBJ databases">
        <authorList>
            <consortium name="Pathogen Informatics"/>
        </authorList>
    </citation>
    <scope>NUCLEOTIDE SEQUENCE [LARGE SCALE GENOMIC DNA]</scope>
</reference>
<keyword evidence="4" id="KW-1133">Transmembrane helix</keyword>
<gene>
    <name evidence="5" type="ORF">CGOC_LOCUS11618</name>
</gene>
<keyword evidence="4" id="KW-0812">Transmembrane</keyword>
<evidence type="ECO:0000313" key="5">
    <source>
        <dbReference type="EMBL" id="VDN30693.1"/>
    </source>
</evidence>
<dbReference type="GO" id="GO:0051480">
    <property type="term" value="P:regulation of cytosolic calcium ion concentration"/>
    <property type="evidence" value="ECO:0007669"/>
    <property type="project" value="TreeGrafter"/>
</dbReference>
<keyword evidence="3" id="KW-0407">Ion channel</keyword>
<protein>
    <recommendedName>
        <fullName evidence="7">Ion transport domain-containing protein</fullName>
    </recommendedName>
</protein>
<dbReference type="OrthoDB" id="2373987at2759"/>
<evidence type="ECO:0000256" key="1">
    <source>
        <dbReference type="ARBA" id="ARBA00022448"/>
    </source>
</evidence>
<keyword evidence="6" id="KW-1185">Reference proteome</keyword>
<evidence type="ECO:0000313" key="6">
    <source>
        <dbReference type="Proteomes" id="UP000271889"/>
    </source>
</evidence>
<evidence type="ECO:0008006" key="7">
    <source>
        <dbReference type="Google" id="ProtNLM"/>
    </source>
</evidence>
<keyword evidence="1" id="KW-0813">Transport</keyword>
<proteinExistence type="predicted"/>